<dbReference type="PANTHER" id="PTHR30069:SF40">
    <property type="entry name" value="TONB-DEPENDENT RECEPTOR NMB0964-RELATED"/>
    <property type="match status" value="1"/>
</dbReference>
<dbReference type="EMBL" id="FWWW01000044">
    <property type="protein sequence ID" value="SMB85557.1"/>
    <property type="molecule type" value="Genomic_DNA"/>
</dbReference>
<keyword evidence="8" id="KW-0675">Receptor</keyword>
<dbReference type="AlphaFoldDB" id="A0A1W1UWU0"/>
<evidence type="ECO:0000313" key="8">
    <source>
        <dbReference type="EMBL" id="SMB85557.1"/>
    </source>
</evidence>
<evidence type="ECO:0000256" key="2">
    <source>
        <dbReference type="ARBA" id="ARBA00022448"/>
    </source>
</evidence>
<protein>
    <submittedName>
        <fullName evidence="8">TonB-dependent receptor plug</fullName>
    </submittedName>
</protein>
<dbReference type="SUPFAM" id="SSF49464">
    <property type="entry name" value="Carboxypeptidase regulatory domain-like"/>
    <property type="match status" value="1"/>
</dbReference>
<dbReference type="GO" id="GO:0009279">
    <property type="term" value="C:cell outer membrane"/>
    <property type="evidence" value="ECO:0007669"/>
    <property type="project" value="UniProtKB-SubCell"/>
</dbReference>
<reference evidence="8 9" key="1">
    <citation type="submission" date="2017-04" db="EMBL/GenBank/DDBJ databases">
        <authorList>
            <person name="Afonso C.L."/>
            <person name="Miller P.J."/>
            <person name="Scott M.A."/>
            <person name="Spackman E."/>
            <person name="Goraichik I."/>
            <person name="Dimitrov K.M."/>
            <person name="Suarez D.L."/>
            <person name="Swayne D.E."/>
        </authorList>
    </citation>
    <scope>NUCLEOTIDE SEQUENCE [LARGE SCALE GENOMIC DNA]</scope>
    <source>
        <strain evidence="8 9">DSM 11622</strain>
    </source>
</reference>
<proteinExistence type="predicted"/>
<dbReference type="RefSeq" id="WP_084443843.1">
    <property type="nucleotide sequence ID" value="NZ_FWWW01000044.1"/>
</dbReference>
<keyword evidence="5" id="KW-0472">Membrane</keyword>
<evidence type="ECO:0000256" key="5">
    <source>
        <dbReference type="ARBA" id="ARBA00023136"/>
    </source>
</evidence>
<dbReference type="GO" id="GO:0015344">
    <property type="term" value="F:siderophore uptake transmembrane transporter activity"/>
    <property type="evidence" value="ECO:0007669"/>
    <property type="project" value="TreeGrafter"/>
</dbReference>
<dbReference type="Pfam" id="PF07715">
    <property type="entry name" value="Plug"/>
    <property type="match status" value="1"/>
</dbReference>
<accession>A0A1W1UWU0</accession>
<dbReference type="InterPro" id="IPR037066">
    <property type="entry name" value="Plug_dom_sf"/>
</dbReference>
<dbReference type="InterPro" id="IPR012910">
    <property type="entry name" value="Plug_dom"/>
</dbReference>
<gene>
    <name evidence="8" type="ORF">SAMN00120144_2838</name>
</gene>
<keyword evidence="6" id="KW-0998">Cell outer membrane</keyword>
<sequence>MLFLLPSRLGLLALLWIWLLGGPRAGQAQPACTLSLSGRVIDHESRQALPGATVLLLDTREAVITNVDGYYHFQLCAGVSRLQVSFLGYESETLEVRMAGSVVHDIRLHPVAVALRGAVVRGTRVAEQLPQATGTIAGRDLQQTRGQSLGEALQKISGVTAIQTGPSIFKPLIHGLHSNRVTILNNGVRQEGQQWGQEHGPEIDPFIASRLTVVKGAASVRYGSDAIGGVVLVEPRLLRDSVGTGAELHLVGMSNNGLGAFSGLVEGNMRRLPALSWRVQGTAKRAGTARTPDYVIPNSSFAEYDFSGALGWRKDTYGGEIFFSQFNTKLGILPDSHLGNQSDFDLAVGRGRPLVPQNFSYAIGRPFQQVRHDLLKLSGFVRTGTAGRLTTTLAHQTDVRDEYDRYRPRNDNRARLNRPELSYTNRTTTADLVWEHKPLGKLTGSVGLSGTYQNNRYDGRPFIPFYTNKVGGVFLIERWHSKQWQLEAGLRLDRRDLETRRAIGNSGNFFVATDRFQYTTPAASLGGIFDASRHLTLSATGSLTRRAPAANERFSDGVHNGRFDIGFDLNRPDGVPPLSPETALHAGLTATWHNNPRFNGEVSVYQTYIQKYIYQVPVLPPPLNIRGVVATFLFQQTDAMYQGVDVAGTYTLSPQWQLVGKAAVVRARDQRLNDYLIFTPADRAELSLRHDWHEPTAGRFTRRFAQIGAYGVARQTRIPTEVLDYALPPTGYVLLGAEIGTTVQVGRLPLDVSLAGANLLNQTYRDYLNRFRYFTTEMGRNVTLRLRVPLEFTKKAP</sequence>
<keyword evidence="4" id="KW-0812">Transmembrane</keyword>
<dbReference type="GO" id="GO:0044718">
    <property type="term" value="P:siderophore transmembrane transport"/>
    <property type="evidence" value="ECO:0007669"/>
    <property type="project" value="TreeGrafter"/>
</dbReference>
<dbReference type="InterPro" id="IPR039426">
    <property type="entry name" value="TonB-dep_rcpt-like"/>
</dbReference>
<dbReference type="STRING" id="645990.SAMN00120144_2838"/>
<dbReference type="InterPro" id="IPR008969">
    <property type="entry name" value="CarboxyPept-like_regulatory"/>
</dbReference>
<dbReference type="OrthoDB" id="9795928at2"/>
<evidence type="ECO:0000256" key="1">
    <source>
        <dbReference type="ARBA" id="ARBA00004571"/>
    </source>
</evidence>
<dbReference type="PANTHER" id="PTHR30069">
    <property type="entry name" value="TONB-DEPENDENT OUTER MEMBRANE RECEPTOR"/>
    <property type="match status" value="1"/>
</dbReference>
<dbReference type="Gene3D" id="2.60.40.1120">
    <property type="entry name" value="Carboxypeptidase-like, regulatory domain"/>
    <property type="match status" value="1"/>
</dbReference>
<dbReference type="Pfam" id="PF13715">
    <property type="entry name" value="CarbopepD_reg_2"/>
    <property type="match status" value="1"/>
</dbReference>
<evidence type="ECO:0000256" key="4">
    <source>
        <dbReference type="ARBA" id="ARBA00022692"/>
    </source>
</evidence>
<evidence type="ECO:0000313" key="9">
    <source>
        <dbReference type="Proteomes" id="UP000192266"/>
    </source>
</evidence>
<organism evidence="8 9">
    <name type="scientific">Hymenobacter roseosalivarius DSM 11622</name>
    <dbReference type="NCBI Taxonomy" id="645990"/>
    <lineage>
        <taxon>Bacteria</taxon>
        <taxon>Pseudomonadati</taxon>
        <taxon>Bacteroidota</taxon>
        <taxon>Cytophagia</taxon>
        <taxon>Cytophagales</taxon>
        <taxon>Hymenobacteraceae</taxon>
        <taxon>Hymenobacter</taxon>
    </lineage>
</organism>
<feature type="domain" description="TonB-dependent receptor plug" evidence="7">
    <location>
        <begin position="127"/>
        <end position="230"/>
    </location>
</feature>
<dbReference type="Proteomes" id="UP000192266">
    <property type="component" value="Unassembled WGS sequence"/>
</dbReference>
<evidence type="ECO:0000256" key="3">
    <source>
        <dbReference type="ARBA" id="ARBA00022452"/>
    </source>
</evidence>
<evidence type="ECO:0000256" key="6">
    <source>
        <dbReference type="ARBA" id="ARBA00023237"/>
    </source>
</evidence>
<comment type="subcellular location">
    <subcellularLocation>
        <location evidence="1">Cell outer membrane</location>
        <topology evidence="1">Multi-pass membrane protein</topology>
    </subcellularLocation>
</comment>
<name>A0A1W1UWU0_9BACT</name>
<dbReference type="Gene3D" id="2.170.130.10">
    <property type="entry name" value="TonB-dependent receptor, plug domain"/>
    <property type="match status" value="1"/>
</dbReference>
<evidence type="ECO:0000259" key="7">
    <source>
        <dbReference type="Pfam" id="PF07715"/>
    </source>
</evidence>
<keyword evidence="2" id="KW-0813">Transport</keyword>
<keyword evidence="9" id="KW-1185">Reference proteome</keyword>
<dbReference type="Gene3D" id="2.40.170.20">
    <property type="entry name" value="TonB-dependent receptor, beta-barrel domain"/>
    <property type="match status" value="1"/>
</dbReference>
<dbReference type="InterPro" id="IPR036942">
    <property type="entry name" value="Beta-barrel_TonB_sf"/>
</dbReference>
<keyword evidence="3" id="KW-1134">Transmembrane beta strand</keyword>
<dbReference type="SUPFAM" id="SSF56935">
    <property type="entry name" value="Porins"/>
    <property type="match status" value="1"/>
</dbReference>